<dbReference type="InterPro" id="IPR036890">
    <property type="entry name" value="HATPase_C_sf"/>
</dbReference>
<dbReference type="Pfam" id="PF14501">
    <property type="entry name" value="HATPase_c_5"/>
    <property type="match status" value="1"/>
</dbReference>
<organism evidence="3 4">
    <name type="scientific">Anaeromicropila populeti</name>
    <dbReference type="NCBI Taxonomy" id="37658"/>
    <lineage>
        <taxon>Bacteria</taxon>
        <taxon>Bacillati</taxon>
        <taxon>Bacillota</taxon>
        <taxon>Clostridia</taxon>
        <taxon>Lachnospirales</taxon>
        <taxon>Lachnospiraceae</taxon>
        <taxon>Anaeromicropila</taxon>
    </lineage>
</organism>
<reference evidence="3 4" key="1">
    <citation type="submission" date="2016-10" db="EMBL/GenBank/DDBJ databases">
        <authorList>
            <person name="de Groot N.N."/>
        </authorList>
    </citation>
    <scope>NUCLEOTIDE SEQUENCE [LARGE SCALE GENOMIC DNA]</scope>
    <source>
        <strain evidence="3 4">743A</strain>
    </source>
</reference>
<accession>A0A1I6J1J7</accession>
<keyword evidence="4" id="KW-1185">Reference proteome</keyword>
<proteinExistence type="predicted"/>
<feature type="transmembrane region" description="Helical" evidence="1">
    <location>
        <begin position="185"/>
        <end position="205"/>
    </location>
</feature>
<feature type="transmembrane region" description="Helical" evidence="1">
    <location>
        <begin position="153"/>
        <end position="173"/>
    </location>
</feature>
<dbReference type="Proteomes" id="UP000199659">
    <property type="component" value="Unassembled WGS sequence"/>
</dbReference>
<feature type="transmembrane region" description="Helical" evidence="1">
    <location>
        <begin position="113"/>
        <end position="132"/>
    </location>
</feature>
<name>A0A1I6J1J7_9FIRM</name>
<dbReference type="Gene3D" id="3.30.565.10">
    <property type="entry name" value="Histidine kinase-like ATPase, C-terminal domain"/>
    <property type="match status" value="1"/>
</dbReference>
<feature type="domain" description="Sensor histidine kinase NatK-like C-terminal" evidence="2">
    <location>
        <begin position="325"/>
        <end position="428"/>
    </location>
</feature>
<evidence type="ECO:0000259" key="2">
    <source>
        <dbReference type="Pfam" id="PF14501"/>
    </source>
</evidence>
<dbReference type="EMBL" id="FOYZ01000004">
    <property type="protein sequence ID" value="SFR72799.1"/>
    <property type="molecule type" value="Genomic_DNA"/>
</dbReference>
<feature type="transmembrane region" description="Helical" evidence="1">
    <location>
        <begin position="7"/>
        <end position="25"/>
    </location>
</feature>
<evidence type="ECO:0000313" key="4">
    <source>
        <dbReference type="Proteomes" id="UP000199659"/>
    </source>
</evidence>
<dbReference type="GO" id="GO:0042802">
    <property type="term" value="F:identical protein binding"/>
    <property type="evidence" value="ECO:0007669"/>
    <property type="project" value="TreeGrafter"/>
</dbReference>
<evidence type="ECO:0000256" key="1">
    <source>
        <dbReference type="SAM" id="Phobius"/>
    </source>
</evidence>
<sequence>MELVNFCITKLCFCITILVCVHIFLERAALNIERAKKYLLSGLIIGFLLYMTGCGPDICIGVYVMWFSLLLHEGGLFEKAWIHLFALSFAQGFELLSGIIISNLSVHLLGNGVWAGTSLFRLTIVIAVYLVLEKQGRVCSKRLKSRELSQREELGLVVLALEANLIIVVKQIISQFSEYISNSEIVVAVILYAGVVYLMFFVIMFDDEKTLCYLKKENRILHMQLDHQLEQCKRLERTTRETRAIKHDMHNHIVVLKSLAENNDIDALKTYIKELDQKVKSVEKLVQTGNTVVDAIVNQKIEVARQKNIKFSADICFTQDIKIDLTNLCSIIANSMDNAIEACEKIFDVETRYIKVVGRIERGYFSYIISNPIDPGCVRRNRLWCTDKKDTVNHGYGIGNIEKSVKAHSGKLKIESTDSTFTMYVDIPLNPTSAFVLEKLNYLPKSI</sequence>
<dbReference type="PANTHER" id="PTHR40448">
    <property type="entry name" value="TWO-COMPONENT SENSOR HISTIDINE KINASE"/>
    <property type="match status" value="1"/>
</dbReference>
<keyword evidence="1" id="KW-1133">Transmembrane helix</keyword>
<dbReference type="STRING" id="37658.SAMN05661086_01350"/>
<dbReference type="OrthoDB" id="9156435at2"/>
<dbReference type="RefSeq" id="WP_092559926.1">
    <property type="nucleotide sequence ID" value="NZ_FOYZ01000004.1"/>
</dbReference>
<dbReference type="InterPro" id="IPR032834">
    <property type="entry name" value="NatK-like_C"/>
</dbReference>
<protein>
    <submittedName>
        <fullName evidence="3">GHKL domain-containing protein</fullName>
    </submittedName>
</protein>
<feature type="transmembrane region" description="Helical" evidence="1">
    <location>
        <begin position="81"/>
        <end position="101"/>
    </location>
</feature>
<keyword evidence="1" id="KW-0812">Transmembrane</keyword>
<dbReference type="CDD" id="cd16935">
    <property type="entry name" value="HATPase_AgrC-ComD-like"/>
    <property type="match status" value="1"/>
</dbReference>
<dbReference type="PANTHER" id="PTHR40448:SF1">
    <property type="entry name" value="TWO-COMPONENT SENSOR HISTIDINE KINASE"/>
    <property type="match status" value="1"/>
</dbReference>
<evidence type="ECO:0000313" key="3">
    <source>
        <dbReference type="EMBL" id="SFR72799.1"/>
    </source>
</evidence>
<feature type="transmembrane region" description="Helical" evidence="1">
    <location>
        <begin position="45"/>
        <end position="69"/>
    </location>
</feature>
<keyword evidence="1" id="KW-0472">Membrane</keyword>
<dbReference type="SUPFAM" id="SSF55874">
    <property type="entry name" value="ATPase domain of HSP90 chaperone/DNA topoisomerase II/histidine kinase"/>
    <property type="match status" value="1"/>
</dbReference>
<gene>
    <name evidence="3" type="ORF">SAMN05661086_01350</name>
</gene>
<dbReference type="AlphaFoldDB" id="A0A1I6J1J7"/>